<dbReference type="AlphaFoldDB" id="A0A3S5AA96"/>
<gene>
    <name evidence="1" type="ORF">PXEA_LOCUS12292</name>
</gene>
<name>A0A3S5AA96_9PLAT</name>
<dbReference type="EMBL" id="CAAALY010039022">
    <property type="protein sequence ID" value="VEL18852.1"/>
    <property type="molecule type" value="Genomic_DNA"/>
</dbReference>
<evidence type="ECO:0000313" key="1">
    <source>
        <dbReference type="EMBL" id="VEL18852.1"/>
    </source>
</evidence>
<accession>A0A3S5AA96</accession>
<organism evidence="1 2">
    <name type="scientific">Protopolystoma xenopodis</name>
    <dbReference type="NCBI Taxonomy" id="117903"/>
    <lineage>
        <taxon>Eukaryota</taxon>
        <taxon>Metazoa</taxon>
        <taxon>Spiralia</taxon>
        <taxon>Lophotrochozoa</taxon>
        <taxon>Platyhelminthes</taxon>
        <taxon>Monogenea</taxon>
        <taxon>Polyopisthocotylea</taxon>
        <taxon>Polystomatidea</taxon>
        <taxon>Polystomatidae</taxon>
        <taxon>Protopolystoma</taxon>
    </lineage>
</organism>
<protein>
    <submittedName>
        <fullName evidence="1">Uncharacterized protein</fullName>
    </submittedName>
</protein>
<evidence type="ECO:0000313" key="2">
    <source>
        <dbReference type="Proteomes" id="UP000784294"/>
    </source>
</evidence>
<keyword evidence="2" id="KW-1185">Reference proteome</keyword>
<dbReference type="OrthoDB" id="10657976at2759"/>
<comment type="caution">
    <text evidence="1">The sequence shown here is derived from an EMBL/GenBank/DDBJ whole genome shotgun (WGS) entry which is preliminary data.</text>
</comment>
<proteinExistence type="predicted"/>
<reference evidence="1" key="1">
    <citation type="submission" date="2018-11" db="EMBL/GenBank/DDBJ databases">
        <authorList>
            <consortium name="Pathogen Informatics"/>
        </authorList>
    </citation>
    <scope>NUCLEOTIDE SEQUENCE</scope>
</reference>
<dbReference type="Proteomes" id="UP000784294">
    <property type="component" value="Unassembled WGS sequence"/>
</dbReference>
<sequence>MSVDRFSRRLLTLGSPSTVVPIEAGASLSSGVPWQLQEIKEQEAMTMPDVPIEETTTKVEQCYTIPLSDEFVASDSTYELRLPSTENLLDEQAFEEAYARAVDLESADANLTPSIYPPPTDNLCSLASASSGEIASHASLKSDPFGLQKQSTTLLRHRRLAGYDVIQGRPEELYNVEEIEETLPDGSIVRRRTHKEEIAQAISYRDWKEGLGEALADENSIIKVETPEEITEVRADGLILLKSKNEFCTNHQS</sequence>